<dbReference type="EMBL" id="MPZS01000001">
    <property type="protein sequence ID" value="OOY12759.1"/>
    <property type="molecule type" value="Genomic_DNA"/>
</dbReference>
<keyword evidence="1" id="KW-0812">Transmembrane</keyword>
<feature type="domain" description="Flavinylation-associated cytochrome" evidence="2">
    <location>
        <begin position="28"/>
        <end position="91"/>
    </location>
</feature>
<evidence type="ECO:0000256" key="1">
    <source>
        <dbReference type="SAM" id="Phobius"/>
    </source>
</evidence>
<dbReference type="RefSeq" id="WP_078573313.1">
    <property type="nucleotide sequence ID" value="NZ_JACIZB010000023.1"/>
</dbReference>
<feature type="transmembrane region" description="Helical" evidence="1">
    <location>
        <begin position="25"/>
        <end position="50"/>
    </location>
</feature>
<comment type="caution">
    <text evidence="3">The sequence shown here is derived from an EMBL/GenBank/DDBJ whole genome shotgun (WGS) entry which is preliminary data.</text>
</comment>
<protein>
    <recommendedName>
        <fullName evidence="2">Flavinylation-associated cytochrome domain-containing protein</fullName>
    </recommendedName>
</protein>
<accession>A0ABX3MMJ0</accession>
<dbReference type="Pfam" id="PF14358">
    <property type="entry name" value="DUF4405"/>
    <property type="match status" value="1"/>
</dbReference>
<name>A0ABX3MMJ0_9RHOB</name>
<feature type="transmembrane region" description="Helical" evidence="1">
    <location>
        <begin position="70"/>
        <end position="91"/>
    </location>
</feature>
<evidence type="ECO:0000313" key="4">
    <source>
        <dbReference type="Proteomes" id="UP000242224"/>
    </source>
</evidence>
<evidence type="ECO:0000313" key="3">
    <source>
        <dbReference type="EMBL" id="OOY12759.1"/>
    </source>
</evidence>
<gene>
    <name evidence="3" type="ORF">BMG00_02715</name>
</gene>
<feature type="transmembrane region" description="Helical" evidence="1">
    <location>
        <begin position="112"/>
        <end position="130"/>
    </location>
</feature>
<keyword evidence="1" id="KW-0472">Membrane</keyword>
<keyword evidence="4" id="KW-1185">Reference proteome</keyword>
<evidence type="ECO:0000259" key="2">
    <source>
        <dbReference type="Pfam" id="PF14358"/>
    </source>
</evidence>
<dbReference type="Proteomes" id="UP000242224">
    <property type="component" value="Unassembled WGS sequence"/>
</dbReference>
<sequence length="148" mass="16209">MSHSDQDPCPTPAARKQAPFSSRAAAVFLVGLSFLVMVVSGLAVTVAPAGRLARELDWSLLGLGRTQWELLHLSMGLLFIGAGVWHIWLHWPVIRNLLWSAAARTLCHRRELALAVGLVGGVIVLAILWWPPVSWLDSLAAWFRTGGR</sequence>
<organism evidence="3 4">
    <name type="scientific">Thioclava marina</name>
    <dbReference type="NCBI Taxonomy" id="1915077"/>
    <lineage>
        <taxon>Bacteria</taxon>
        <taxon>Pseudomonadati</taxon>
        <taxon>Pseudomonadota</taxon>
        <taxon>Alphaproteobacteria</taxon>
        <taxon>Rhodobacterales</taxon>
        <taxon>Paracoccaceae</taxon>
        <taxon>Thioclava</taxon>
    </lineage>
</organism>
<proteinExistence type="predicted"/>
<keyword evidence="1" id="KW-1133">Transmembrane helix</keyword>
<reference evidence="3 4" key="1">
    <citation type="submission" date="2016-11" db="EMBL/GenBank/DDBJ databases">
        <title>A multilocus sequence analysis scheme for characterization of bacteria in the genus Thioclava.</title>
        <authorList>
            <person name="Liu Y."/>
            <person name="Shao Z."/>
        </authorList>
    </citation>
    <scope>NUCLEOTIDE SEQUENCE [LARGE SCALE GENOMIC DNA]</scope>
    <source>
        <strain evidence="3 4">11.10-0-13</strain>
    </source>
</reference>
<dbReference type="InterPro" id="IPR025517">
    <property type="entry name" value="DUF4405"/>
</dbReference>